<reference evidence="1" key="1">
    <citation type="submission" date="2014-09" db="EMBL/GenBank/DDBJ databases">
        <authorList>
            <person name="Magalhaes I.L.F."/>
            <person name="Oliveira U."/>
            <person name="Santos F.R."/>
            <person name="Vidigal T.H.D.A."/>
            <person name="Brescovit A.D."/>
            <person name="Santos A.J."/>
        </authorList>
    </citation>
    <scope>NUCLEOTIDE SEQUENCE</scope>
    <source>
        <tissue evidence="1">Shoot tissue taken approximately 20 cm above the soil surface</tissue>
    </source>
</reference>
<evidence type="ECO:0000313" key="1">
    <source>
        <dbReference type="EMBL" id="JAE00848.1"/>
    </source>
</evidence>
<reference evidence="1" key="2">
    <citation type="journal article" date="2015" name="Data Brief">
        <title>Shoot transcriptome of the giant reed, Arundo donax.</title>
        <authorList>
            <person name="Barrero R.A."/>
            <person name="Guerrero F.D."/>
            <person name="Moolhuijzen P."/>
            <person name="Goolsby J.A."/>
            <person name="Tidwell J."/>
            <person name="Bellgard S.E."/>
            <person name="Bellgard M.I."/>
        </authorList>
    </citation>
    <scope>NUCLEOTIDE SEQUENCE</scope>
    <source>
        <tissue evidence="1">Shoot tissue taken approximately 20 cm above the soil surface</tissue>
    </source>
</reference>
<organism evidence="1">
    <name type="scientific">Arundo donax</name>
    <name type="common">Giant reed</name>
    <name type="synonym">Donax arundinaceus</name>
    <dbReference type="NCBI Taxonomy" id="35708"/>
    <lineage>
        <taxon>Eukaryota</taxon>
        <taxon>Viridiplantae</taxon>
        <taxon>Streptophyta</taxon>
        <taxon>Embryophyta</taxon>
        <taxon>Tracheophyta</taxon>
        <taxon>Spermatophyta</taxon>
        <taxon>Magnoliopsida</taxon>
        <taxon>Liliopsida</taxon>
        <taxon>Poales</taxon>
        <taxon>Poaceae</taxon>
        <taxon>PACMAD clade</taxon>
        <taxon>Arundinoideae</taxon>
        <taxon>Arundineae</taxon>
        <taxon>Arundo</taxon>
    </lineage>
</organism>
<name>A0A0A9EXS1_ARUDO</name>
<accession>A0A0A9EXS1</accession>
<dbReference type="AlphaFoldDB" id="A0A0A9EXS1"/>
<sequence length="47" mass="5054">MSTIISAKSGNVIHSPVHATFKLVNLSLLNHGVNECCSCVTMTLLRL</sequence>
<protein>
    <submittedName>
        <fullName evidence="1">Uncharacterized protein</fullName>
    </submittedName>
</protein>
<proteinExistence type="predicted"/>
<dbReference type="EMBL" id="GBRH01197048">
    <property type="protein sequence ID" value="JAE00848.1"/>
    <property type="molecule type" value="Transcribed_RNA"/>
</dbReference>